<protein>
    <recommendedName>
        <fullName evidence="10">Odorant receptor</fullName>
    </recommendedName>
</protein>
<evidence type="ECO:0000256" key="7">
    <source>
        <dbReference type="ARBA" id="ARBA00023136"/>
    </source>
</evidence>
<evidence type="ECO:0000256" key="2">
    <source>
        <dbReference type="ARBA" id="ARBA00022475"/>
    </source>
</evidence>
<sequence length="360" mass="41338">MSFESVNRKNGGKLPKGVFKDDAKWILLPSKIILESLCVWPENRSKFTTFMSVFIIINYAFLLTYNMRYIIHKDTDLAGAAYGITGFMVAAESVGRRIILMVFAKKVTKILHAVYYDFWPSDMTGKDVISKASVLFVIATIGYFSAGYSYIFNNLIGQFYERKIPFKSIYPFDYLKSPYYELIYVWQCLLLVEFDVHLTAFDFFLSGLVMNCVAQFKLLRRFLLQNFEKAVKMAETQPEKATTEAYRLILLAVVRAEGVRPIIYFWGHLSQILFYCAAGHDLSLESTMLSDSIFQCGWHLLPYNRDLRKALILMMQRAQRPLTMTIGGFGILNLASYMKLLQFCFSVYVLLSKMAAKGGN</sequence>
<keyword evidence="9 10" id="KW-0807">Transducer</keyword>
<organism evidence="11 12">
    <name type="scientific">Pyrocoelia pectoralis</name>
    <dbReference type="NCBI Taxonomy" id="417401"/>
    <lineage>
        <taxon>Eukaryota</taxon>
        <taxon>Metazoa</taxon>
        <taxon>Ecdysozoa</taxon>
        <taxon>Arthropoda</taxon>
        <taxon>Hexapoda</taxon>
        <taxon>Insecta</taxon>
        <taxon>Pterygota</taxon>
        <taxon>Neoptera</taxon>
        <taxon>Endopterygota</taxon>
        <taxon>Coleoptera</taxon>
        <taxon>Polyphaga</taxon>
        <taxon>Elateriformia</taxon>
        <taxon>Elateroidea</taxon>
        <taxon>Lampyridae</taxon>
        <taxon>Lampyrinae</taxon>
        <taxon>Pyrocoelia</taxon>
    </lineage>
</organism>
<dbReference type="GO" id="GO:0005549">
    <property type="term" value="F:odorant binding"/>
    <property type="evidence" value="ECO:0007669"/>
    <property type="project" value="InterPro"/>
</dbReference>
<keyword evidence="12" id="KW-1185">Reference proteome</keyword>
<accession>A0AAN7V4Q1</accession>
<dbReference type="EMBL" id="JAVRBK010000008">
    <property type="protein sequence ID" value="KAK5639894.1"/>
    <property type="molecule type" value="Genomic_DNA"/>
</dbReference>
<dbReference type="Proteomes" id="UP001329430">
    <property type="component" value="Chromosome 8"/>
</dbReference>
<dbReference type="GO" id="GO:0005886">
    <property type="term" value="C:plasma membrane"/>
    <property type="evidence" value="ECO:0007669"/>
    <property type="project" value="UniProtKB-SubCell"/>
</dbReference>
<evidence type="ECO:0000256" key="5">
    <source>
        <dbReference type="ARBA" id="ARBA00022725"/>
    </source>
</evidence>
<keyword evidence="4 10" id="KW-0812">Transmembrane</keyword>
<evidence type="ECO:0000256" key="3">
    <source>
        <dbReference type="ARBA" id="ARBA00022606"/>
    </source>
</evidence>
<reference evidence="11 12" key="1">
    <citation type="journal article" date="2024" name="Insects">
        <title>An Improved Chromosome-Level Genome Assembly of the Firefly Pyrocoelia pectoralis.</title>
        <authorList>
            <person name="Fu X."/>
            <person name="Meyer-Rochow V.B."/>
            <person name="Ballantyne L."/>
            <person name="Zhu X."/>
        </authorList>
    </citation>
    <scope>NUCLEOTIDE SEQUENCE [LARGE SCALE GENOMIC DNA]</scope>
    <source>
        <strain evidence="11">XCY_ONT2</strain>
    </source>
</reference>
<comment type="similarity">
    <text evidence="10">Belongs to the insect chemoreceptor superfamily. Heteromeric odorant receptor channel (TC 1.A.69) family.</text>
</comment>
<dbReference type="Pfam" id="PF02949">
    <property type="entry name" value="7tm_6"/>
    <property type="match status" value="1"/>
</dbReference>
<evidence type="ECO:0000256" key="6">
    <source>
        <dbReference type="ARBA" id="ARBA00022989"/>
    </source>
</evidence>
<evidence type="ECO:0000256" key="4">
    <source>
        <dbReference type="ARBA" id="ARBA00022692"/>
    </source>
</evidence>
<comment type="caution">
    <text evidence="11">The sequence shown here is derived from an EMBL/GenBank/DDBJ whole genome shotgun (WGS) entry which is preliminary data.</text>
</comment>
<keyword evidence="6 10" id="KW-1133">Transmembrane helix</keyword>
<name>A0AAN7V4Q1_9COLE</name>
<dbReference type="PANTHER" id="PTHR21137:SF35">
    <property type="entry name" value="ODORANT RECEPTOR 19A-RELATED"/>
    <property type="match status" value="1"/>
</dbReference>
<keyword evidence="5 10" id="KW-0552">Olfaction</keyword>
<dbReference type="AlphaFoldDB" id="A0AAN7V4Q1"/>
<keyword evidence="8 10" id="KW-0675">Receptor</keyword>
<dbReference type="GO" id="GO:0004984">
    <property type="term" value="F:olfactory receptor activity"/>
    <property type="evidence" value="ECO:0007669"/>
    <property type="project" value="InterPro"/>
</dbReference>
<evidence type="ECO:0000256" key="9">
    <source>
        <dbReference type="ARBA" id="ARBA00023224"/>
    </source>
</evidence>
<comment type="caution">
    <text evidence="10">Lacks conserved residue(s) required for the propagation of feature annotation.</text>
</comment>
<feature type="transmembrane region" description="Helical" evidence="10">
    <location>
        <begin position="322"/>
        <end position="351"/>
    </location>
</feature>
<keyword evidence="7 10" id="KW-0472">Membrane</keyword>
<dbReference type="PANTHER" id="PTHR21137">
    <property type="entry name" value="ODORANT RECEPTOR"/>
    <property type="match status" value="1"/>
</dbReference>
<keyword evidence="3 10" id="KW-0716">Sensory transduction</keyword>
<feature type="transmembrane region" description="Helical" evidence="10">
    <location>
        <begin position="132"/>
        <end position="151"/>
    </location>
</feature>
<dbReference type="GO" id="GO:0007165">
    <property type="term" value="P:signal transduction"/>
    <property type="evidence" value="ECO:0007669"/>
    <property type="project" value="UniProtKB-KW"/>
</dbReference>
<comment type="subcellular location">
    <subcellularLocation>
        <location evidence="1 10">Cell membrane</location>
        <topology evidence="1 10">Multi-pass membrane protein</topology>
    </subcellularLocation>
</comment>
<evidence type="ECO:0000313" key="11">
    <source>
        <dbReference type="EMBL" id="KAK5639894.1"/>
    </source>
</evidence>
<evidence type="ECO:0000256" key="8">
    <source>
        <dbReference type="ARBA" id="ARBA00023170"/>
    </source>
</evidence>
<evidence type="ECO:0000256" key="1">
    <source>
        <dbReference type="ARBA" id="ARBA00004651"/>
    </source>
</evidence>
<evidence type="ECO:0000256" key="10">
    <source>
        <dbReference type="RuleBase" id="RU351113"/>
    </source>
</evidence>
<dbReference type="InterPro" id="IPR004117">
    <property type="entry name" value="7tm6_olfct_rcpt"/>
</dbReference>
<evidence type="ECO:0000313" key="12">
    <source>
        <dbReference type="Proteomes" id="UP001329430"/>
    </source>
</evidence>
<proteinExistence type="inferred from homology"/>
<keyword evidence="2" id="KW-1003">Cell membrane</keyword>
<feature type="transmembrane region" description="Helical" evidence="10">
    <location>
        <begin position="47"/>
        <end position="65"/>
    </location>
</feature>
<gene>
    <name evidence="11" type="ORF">RI129_010705</name>
</gene>